<evidence type="ECO:0000313" key="2">
    <source>
        <dbReference type="EMBL" id="MCM2534694.1"/>
    </source>
</evidence>
<dbReference type="InterPro" id="IPR021683">
    <property type="entry name" value="DUF3267"/>
</dbReference>
<protein>
    <submittedName>
        <fullName evidence="2">DUF3267 domain-containing protein</fullName>
    </submittedName>
</protein>
<comment type="caution">
    <text evidence="2">The sequence shown here is derived from an EMBL/GenBank/DDBJ whole genome shotgun (WGS) entry which is preliminary data.</text>
</comment>
<evidence type="ECO:0000256" key="1">
    <source>
        <dbReference type="SAM" id="Phobius"/>
    </source>
</evidence>
<feature type="transmembrane region" description="Helical" evidence="1">
    <location>
        <begin position="19"/>
        <end position="44"/>
    </location>
</feature>
<reference evidence="2 3" key="1">
    <citation type="submission" date="2022-06" db="EMBL/GenBank/DDBJ databases">
        <authorList>
            <person name="Jeon C.O."/>
        </authorList>
    </citation>
    <scope>NUCLEOTIDE SEQUENCE [LARGE SCALE GENOMIC DNA]</scope>
    <source>
        <strain evidence="2 3">KCTC 13943</strain>
    </source>
</reference>
<keyword evidence="1" id="KW-0812">Transmembrane</keyword>
<dbReference type="EMBL" id="JAMQCR010000002">
    <property type="protein sequence ID" value="MCM2534694.1"/>
    <property type="molecule type" value="Genomic_DNA"/>
</dbReference>
<accession>A0ABT0WF53</accession>
<keyword evidence="3" id="KW-1185">Reference proteome</keyword>
<keyword evidence="1" id="KW-0472">Membrane</keyword>
<sequence length="105" mass="11767">MTVAGGVVATEEEILKSRYIFITIAPFMIISIILPLILGVFGLLTPTLKFLIILNSMASSVDMLNLLLVIKQLPKNATLKSNGPDTYWKNIQMNEKCKYNESHRI</sequence>
<proteinExistence type="predicted"/>
<dbReference type="Pfam" id="PF11667">
    <property type="entry name" value="DUF3267"/>
    <property type="match status" value="1"/>
</dbReference>
<evidence type="ECO:0000313" key="3">
    <source>
        <dbReference type="Proteomes" id="UP001523262"/>
    </source>
</evidence>
<feature type="transmembrane region" description="Helical" evidence="1">
    <location>
        <begin position="50"/>
        <end position="70"/>
    </location>
</feature>
<gene>
    <name evidence="2" type="ORF">NDK43_23055</name>
</gene>
<organism evidence="2 3">
    <name type="scientific">Neobacillus pocheonensis</name>
    <dbReference type="NCBI Taxonomy" id="363869"/>
    <lineage>
        <taxon>Bacteria</taxon>
        <taxon>Bacillati</taxon>
        <taxon>Bacillota</taxon>
        <taxon>Bacilli</taxon>
        <taxon>Bacillales</taxon>
        <taxon>Bacillaceae</taxon>
        <taxon>Neobacillus</taxon>
    </lineage>
</organism>
<keyword evidence="1" id="KW-1133">Transmembrane helix</keyword>
<dbReference type="Proteomes" id="UP001523262">
    <property type="component" value="Unassembled WGS sequence"/>
</dbReference>
<name>A0ABT0WF53_9BACI</name>